<dbReference type="PROSITE" id="PS50082">
    <property type="entry name" value="WD_REPEATS_2"/>
    <property type="match status" value="2"/>
</dbReference>
<name>A0A8C5HDG3_GOUWI</name>
<dbReference type="PROSITE" id="PS50294">
    <property type="entry name" value="WD_REPEATS_REGION"/>
    <property type="match status" value="1"/>
</dbReference>
<dbReference type="Gene3D" id="2.130.10.10">
    <property type="entry name" value="YVTN repeat-like/Quinoprotein amine dehydrogenase"/>
    <property type="match status" value="2"/>
</dbReference>
<dbReference type="InterPro" id="IPR040067">
    <property type="entry name" value="WDR47"/>
</dbReference>
<dbReference type="Pfam" id="PF00400">
    <property type="entry name" value="WD40"/>
    <property type="match status" value="4"/>
</dbReference>
<dbReference type="PANTHER" id="PTHR19863">
    <property type="entry name" value="NEMITIN (NEURONAL ENRICHED MAP INTERACTING PROTEIN) HOMOLOG"/>
    <property type="match status" value="1"/>
</dbReference>
<dbReference type="Ensembl" id="ENSGWIT00000046820.1">
    <property type="protein sequence ID" value="ENSGWIP00000043171.1"/>
    <property type="gene ID" value="ENSGWIG00000021592.1"/>
</dbReference>
<dbReference type="PANTHER" id="PTHR19863:SF5">
    <property type="entry name" value="WD REPEAT-CONTAINING PROTEIN 47"/>
    <property type="match status" value="1"/>
</dbReference>
<dbReference type="AlphaFoldDB" id="A0A8C5HDG3"/>
<protein>
    <recommendedName>
        <fullName evidence="4">Anaphase-promoting complex subunit 4 WD40 domain-containing protein</fullName>
    </recommendedName>
</protein>
<feature type="repeat" description="WD" evidence="1">
    <location>
        <begin position="80"/>
        <end position="121"/>
    </location>
</feature>
<evidence type="ECO:0000313" key="2">
    <source>
        <dbReference type="Ensembl" id="ENSGWIP00000043171.1"/>
    </source>
</evidence>
<evidence type="ECO:0008006" key="4">
    <source>
        <dbReference type="Google" id="ProtNLM"/>
    </source>
</evidence>
<sequence>MHDGTIRDLAFLEGPESGGAILVSAGAGDCNIYTTDCQRGQGLHALSGHTGHILSLYTWGGWMIASGSQDKMVRVVGTAFHGSGSPVASVAVDPSGRLLATGQEDGACMLYDIKGGDVRSVRFSPGAHYLLTGSYDHKVMVTNLQGDLTKPLPQTVVGEHGDKVIQCRWHTHHLSFLSSSADRTVTLWTHNP</sequence>
<keyword evidence="1" id="KW-0853">WD repeat</keyword>
<keyword evidence="3" id="KW-1185">Reference proteome</keyword>
<evidence type="ECO:0000256" key="1">
    <source>
        <dbReference type="PROSITE-ProRule" id="PRU00221"/>
    </source>
</evidence>
<accession>A0A8C5HDG3</accession>
<dbReference type="SMART" id="SM00320">
    <property type="entry name" value="WD40"/>
    <property type="match status" value="3"/>
</dbReference>
<dbReference type="Proteomes" id="UP000694680">
    <property type="component" value="Unassembled WGS sequence"/>
</dbReference>
<reference evidence="2" key="2">
    <citation type="submission" date="2025-09" db="UniProtKB">
        <authorList>
            <consortium name="Ensembl"/>
        </authorList>
    </citation>
    <scope>IDENTIFICATION</scope>
</reference>
<feature type="repeat" description="WD" evidence="1">
    <location>
        <begin position="157"/>
        <end position="192"/>
    </location>
</feature>
<dbReference type="InterPro" id="IPR001680">
    <property type="entry name" value="WD40_rpt"/>
</dbReference>
<organism evidence="2 3">
    <name type="scientific">Gouania willdenowi</name>
    <name type="common">Blunt-snouted clingfish</name>
    <name type="synonym">Lepadogaster willdenowi</name>
    <dbReference type="NCBI Taxonomy" id="441366"/>
    <lineage>
        <taxon>Eukaryota</taxon>
        <taxon>Metazoa</taxon>
        <taxon>Chordata</taxon>
        <taxon>Craniata</taxon>
        <taxon>Vertebrata</taxon>
        <taxon>Euteleostomi</taxon>
        <taxon>Actinopterygii</taxon>
        <taxon>Neopterygii</taxon>
        <taxon>Teleostei</taxon>
        <taxon>Neoteleostei</taxon>
        <taxon>Acanthomorphata</taxon>
        <taxon>Ovalentaria</taxon>
        <taxon>Blenniimorphae</taxon>
        <taxon>Blenniiformes</taxon>
        <taxon>Gobiesocoidei</taxon>
        <taxon>Gobiesocidae</taxon>
        <taxon>Gobiesocinae</taxon>
        <taxon>Gouania</taxon>
    </lineage>
</organism>
<reference evidence="2" key="1">
    <citation type="submission" date="2025-08" db="UniProtKB">
        <authorList>
            <consortium name="Ensembl"/>
        </authorList>
    </citation>
    <scope>IDENTIFICATION</scope>
</reference>
<dbReference type="InterPro" id="IPR036322">
    <property type="entry name" value="WD40_repeat_dom_sf"/>
</dbReference>
<evidence type="ECO:0000313" key="3">
    <source>
        <dbReference type="Proteomes" id="UP000694680"/>
    </source>
</evidence>
<dbReference type="SUPFAM" id="SSF50978">
    <property type="entry name" value="WD40 repeat-like"/>
    <property type="match status" value="1"/>
</dbReference>
<proteinExistence type="predicted"/>
<dbReference type="InterPro" id="IPR015943">
    <property type="entry name" value="WD40/YVTN_repeat-like_dom_sf"/>
</dbReference>